<dbReference type="EMBL" id="BJYR01000038">
    <property type="protein sequence ID" value="GEO02199.1"/>
    <property type="molecule type" value="Genomic_DNA"/>
</dbReference>
<keyword evidence="2" id="KW-1185">Reference proteome</keyword>
<dbReference type="AlphaFoldDB" id="A0A512AR48"/>
<sequence length="171" mass="19201">MDKFRIRWVDSMHTGDDFELILQALEVGLDEGPIISVPRRAARRLGTKAGADYQALVFENPDWLGAHLAEYRDQLDHEIWLGVCEGVPREKRQDATVALWHYAKLINELAGRNRKLPRPGRACSLAPLVYGAVEEPPAECVEAFLEQSGEAFETMASEYKNIPANILISRA</sequence>
<evidence type="ECO:0000313" key="1">
    <source>
        <dbReference type="EMBL" id="GEO02199.1"/>
    </source>
</evidence>
<dbReference type="RefSeq" id="WP_147161412.1">
    <property type="nucleotide sequence ID" value="NZ_BJYR01000038.1"/>
</dbReference>
<dbReference type="Proteomes" id="UP000321464">
    <property type="component" value="Unassembled WGS sequence"/>
</dbReference>
<dbReference type="OrthoDB" id="7432662at2"/>
<organism evidence="1 2">
    <name type="scientific">Novosphingobium sediminis</name>
    <dbReference type="NCBI Taxonomy" id="707214"/>
    <lineage>
        <taxon>Bacteria</taxon>
        <taxon>Pseudomonadati</taxon>
        <taxon>Pseudomonadota</taxon>
        <taxon>Alphaproteobacteria</taxon>
        <taxon>Sphingomonadales</taxon>
        <taxon>Sphingomonadaceae</taxon>
        <taxon>Novosphingobium</taxon>
    </lineage>
</organism>
<evidence type="ECO:0000313" key="2">
    <source>
        <dbReference type="Proteomes" id="UP000321464"/>
    </source>
</evidence>
<gene>
    <name evidence="1" type="ORF">NSE01_40310</name>
</gene>
<accession>A0A512AR48</accession>
<protein>
    <submittedName>
        <fullName evidence="1">Uncharacterized protein</fullName>
    </submittedName>
</protein>
<comment type="caution">
    <text evidence="1">The sequence shown here is derived from an EMBL/GenBank/DDBJ whole genome shotgun (WGS) entry which is preliminary data.</text>
</comment>
<proteinExistence type="predicted"/>
<reference evidence="1 2" key="1">
    <citation type="submission" date="2019-07" db="EMBL/GenBank/DDBJ databases">
        <title>Whole genome shotgun sequence of Novosphingobium sediminis NBRC 106119.</title>
        <authorList>
            <person name="Hosoyama A."/>
            <person name="Uohara A."/>
            <person name="Ohji S."/>
            <person name="Ichikawa N."/>
        </authorList>
    </citation>
    <scope>NUCLEOTIDE SEQUENCE [LARGE SCALE GENOMIC DNA]</scope>
    <source>
        <strain evidence="1 2">NBRC 106119</strain>
    </source>
</reference>
<name>A0A512AR48_9SPHN</name>